<proteinExistence type="predicted"/>
<dbReference type="PANTHER" id="PTHR15503:SF45">
    <property type="entry name" value="RNA-DIRECTED DNA POLYMERASE HOMOLOG"/>
    <property type="match status" value="1"/>
</dbReference>
<evidence type="ECO:0000259" key="3">
    <source>
        <dbReference type="PROSITE" id="PS50158"/>
    </source>
</evidence>
<name>A0A699J180_TANCI</name>
<organism evidence="4">
    <name type="scientific">Tanacetum cinerariifolium</name>
    <name type="common">Dalmatian daisy</name>
    <name type="synonym">Chrysanthemum cinerariifolium</name>
    <dbReference type="NCBI Taxonomy" id="118510"/>
    <lineage>
        <taxon>Eukaryota</taxon>
        <taxon>Viridiplantae</taxon>
        <taxon>Streptophyta</taxon>
        <taxon>Embryophyta</taxon>
        <taxon>Tracheophyta</taxon>
        <taxon>Spermatophyta</taxon>
        <taxon>Magnoliopsida</taxon>
        <taxon>eudicotyledons</taxon>
        <taxon>Gunneridae</taxon>
        <taxon>Pentapetalae</taxon>
        <taxon>asterids</taxon>
        <taxon>campanulids</taxon>
        <taxon>Asterales</taxon>
        <taxon>Asteraceae</taxon>
        <taxon>Asteroideae</taxon>
        <taxon>Anthemideae</taxon>
        <taxon>Anthemidinae</taxon>
        <taxon>Tanacetum</taxon>
    </lineage>
</organism>
<dbReference type="InterPro" id="IPR001878">
    <property type="entry name" value="Znf_CCHC"/>
</dbReference>
<accession>A0A699J180</accession>
<dbReference type="InterPro" id="IPR036875">
    <property type="entry name" value="Znf_CCHC_sf"/>
</dbReference>
<dbReference type="PANTHER" id="PTHR15503">
    <property type="entry name" value="LDOC1 RELATED"/>
    <property type="match status" value="1"/>
</dbReference>
<evidence type="ECO:0000256" key="1">
    <source>
        <dbReference type="PROSITE-ProRule" id="PRU00047"/>
    </source>
</evidence>
<dbReference type="InterPro" id="IPR032567">
    <property type="entry name" value="RTL1-rel"/>
</dbReference>
<dbReference type="InterPro" id="IPR043502">
    <property type="entry name" value="DNA/RNA_pol_sf"/>
</dbReference>
<sequence>TDLEMDIDVVRSDGIDIDPEIQAEIDECIAYADALKYRWIDARVVVETVDQVEEEGAVEVTYETLGDLVQRGNGNGNGNGGGNGYNFGGFMPTKECIHQDFLKCQPLNFNETEGVVGLTRWFEKMETMFHIATVQRSTRGQNVARAYTVRNNEKKGYVGSLPFCNKCKMHHAGLCTVRCGNRKRVLLKNTQRSPVRNQLGIVCYECGRPGHFRKDCPKLRNHNHRNQTGNKNGSKIGNQTRGNEATARSYAIEGGGANSDSNIVTGDDRDGESRLKLNIISCTNTQKYIQKDSQAYLALPRLPPARQVELQIDIVPSAAPVARAPYRLAPTKMQELFTQLQEHYGKGFIRPNSSPWGVLMCGCHSNSTREVLQLPR</sequence>
<dbReference type="Gene3D" id="4.10.60.10">
    <property type="entry name" value="Zinc finger, CCHC-type"/>
    <property type="match status" value="1"/>
</dbReference>
<dbReference type="GO" id="GO:0003676">
    <property type="term" value="F:nucleic acid binding"/>
    <property type="evidence" value="ECO:0007669"/>
    <property type="project" value="InterPro"/>
</dbReference>
<feature type="non-terminal residue" evidence="4">
    <location>
        <position position="1"/>
    </location>
</feature>
<reference evidence="4" key="1">
    <citation type="journal article" date="2019" name="Sci. Rep.">
        <title>Draft genome of Tanacetum cinerariifolium, the natural source of mosquito coil.</title>
        <authorList>
            <person name="Yamashiro T."/>
            <person name="Shiraishi A."/>
            <person name="Satake H."/>
            <person name="Nakayama K."/>
        </authorList>
    </citation>
    <scope>NUCLEOTIDE SEQUENCE</scope>
</reference>
<evidence type="ECO:0000313" key="4">
    <source>
        <dbReference type="EMBL" id="GFA02457.1"/>
    </source>
</evidence>
<keyword evidence="1" id="KW-0862">Zinc</keyword>
<dbReference type="AlphaFoldDB" id="A0A699J180"/>
<dbReference type="SUPFAM" id="SSF57756">
    <property type="entry name" value="Retrovirus zinc finger-like domains"/>
    <property type="match status" value="1"/>
</dbReference>
<keyword evidence="1" id="KW-0863">Zinc-finger</keyword>
<keyword evidence="1" id="KW-0479">Metal-binding</keyword>
<dbReference type="EMBL" id="BKCJ010357388">
    <property type="protein sequence ID" value="GFA02457.1"/>
    <property type="molecule type" value="Genomic_DNA"/>
</dbReference>
<feature type="compositionally biased region" description="Polar residues" evidence="2">
    <location>
        <begin position="226"/>
        <end position="243"/>
    </location>
</feature>
<dbReference type="SUPFAM" id="SSF56672">
    <property type="entry name" value="DNA/RNA polymerases"/>
    <property type="match status" value="1"/>
</dbReference>
<dbReference type="Gene3D" id="3.10.10.10">
    <property type="entry name" value="HIV Type 1 Reverse Transcriptase, subunit A, domain 1"/>
    <property type="match status" value="1"/>
</dbReference>
<dbReference type="Pfam" id="PF00098">
    <property type="entry name" value="zf-CCHC"/>
    <property type="match status" value="1"/>
</dbReference>
<dbReference type="SMART" id="SM00343">
    <property type="entry name" value="ZnF_C2HC"/>
    <property type="match status" value="1"/>
</dbReference>
<comment type="caution">
    <text evidence="4">The sequence shown here is derived from an EMBL/GenBank/DDBJ whole genome shotgun (WGS) entry which is preliminary data.</text>
</comment>
<feature type="domain" description="CCHC-type" evidence="3">
    <location>
        <begin position="203"/>
        <end position="218"/>
    </location>
</feature>
<dbReference type="PROSITE" id="PS50158">
    <property type="entry name" value="ZF_CCHC"/>
    <property type="match status" value="1"/>
</dbReference>
<dbReference type="GO" id="GO:0008270">
    <property type="term" value="F:zinc ion binding"/>
    <property type="evidence" value="ECO:0007669"/>
    <property type="project" value="UniProtKB-KW"/>
</dbReference>
<feature type="region of interest" description="Disordered" evidence="2">
    <location>
        <begin position="217"/>
        <end position="244"/>
    </location>
</feature>
<evidence type="ECO:0000256" key="2">
    <source>
        <dbReference type="SAM" id="MobiDB-lite"/>
    </source>
</evidence>
<gene>
    <name evidence="4" type="ORF">Tci_574429</name>
</gene>
<protein>
    <recommendedName>
        <fullName evidence="3">CCHC-type domain-containing protein</fullName>
    </recommendedName>
</protein>